<dbReference type="PATRIC" id="fig|869719.3.peg.1524"/>
<organism evidence="1 2">
    <name type="scientific">Sphingomonas endophytica</name>
    <dbReference type="NCBI Taxonomy" id="869719"/>
    <lineage>
        <taxon>Bacteria</taxon>
        <taxon>Pseudomonadati</taxon>
        <taxon>Pseudomonadota</taxon>
        <taxon>Alphaproteobacteria</taxon>
        <taxon>Sphingomonadales</taxon>
        <taxon>Sphingomonadaceae</taxon>
        <taxon>Sphingomonas</taxon>
    </lineage>
</organism>
<dbReference type="Proteomes" id="UP000074310">
    <property type="component" value="Unassembled WGS sequence"/>
</dbReference>
<gene>
    <name evidence="1" type="ORF">NS334_17130</name>
</gene>
<proteinExistence type="predicted"/>
<accession>A0A147HQR2</accession>
<dbReference type="EMBL" id="LDTB01000262">
    <property type="protein sequence ID" value="KTT62718.1"/>
    <property type="molecule type" value="Genomic_DNA"/>
</dbReference>
<protein>
    <recommendedName>
        <fullName evidence="3">3-keto-disaccharide hydrolase domain-containing protein</fullName>
    </recommendedName>
</protein>
<sequence>TAWPSLAIYRPLWAVNAKIGAQFKLIDGSMPSAGIVVRVTSPNDYYLIRASAFEQRLSFLHVVDGTSEEIANVDADITLNHWQSLEVVVDGNSFKISLDGKWVLTAFDHSKPTNGQFGIWAERDDVTRFNQIEI</sequence>
<evidence type="ECO:0000313" key="2">
    <source>
        <dbReference type="Proteomes" id="UP000074310"/>
    </source>
</evidence>
<dbReference type="SUPFAM" id="SSF49899">
    <property type="entry name" value="Concanavalin A-like lectins/glucanases"/>
    <property type="match status" value="1"/>
</dbReference>
<evidence type="ECO:0000313" key="1">
    <source>
        <dbReference type="EMBL" id="KTT62718.1"/>
    </source>
</evidence>
<reference evidence="1 2" key="1">
    <citation type="journal article" date="2016" name="Front. Microbiol.">
        <title>Genomic Resource of Rice Seed Associated Bacteria.</title>
        <authorList>
            <person name="Midha S."/>
            <person name="Bansal K."/>
            <person name="Sharma S."/>
            <person name="Kumar N."/>
            <person name="Patil P.P."/>
            <person name="Chaudhry V."/>
            <person name="Patil P.B."/>
        </authorList>
    </citation>
    <scope>NUCLEOTIDE SEQUENCE [LARGE SCALE GENOMIC DNA]</scope>
    <source>
        <strain evidence="1 2">NS334</strain>
    </source>
</reference>
<feature type="non-terminal residue" evidence="1">
    <location>
        <position position="1"/>
    </location>
</feature>
<keyword evidence="2" id="KW-1185">Reference proteome</keyword>
<dbReference type="RefSeq" id="WP_206542732.1">
    <property type="nucleotide sequence ID" value="NZ_LDTB01000262.1"/>
</dbReference>
<dbReference type="InterPro" id="IPR013320">
    <property type="entry name" value="ConA-like_dom_sf"/>
</dbReference>
<evidence type="ECO:0008006" key="3">
    <source>
        <dbReference type="Google" id="ProtNLM"/>
    </source>
</evidence>
<name>A0A147HQR2_9SPHN</name>
<dbReference type="AlphaFoldDB" id="A0A147HQR2"/>
<comment type="caution">
    <text evidence="1">The sequence shown here is derived from an EMBL/GenBank/DDBJ whole genome shotgun (WGS) entry which is preliminary data.</text>
</comment>
<dbReference type="Gene3D" id="2.60.120.560">
    <property type="entry name" value="Exo-inulinase, domain 1"/>
    <property type="match status" value="1"/>
</dbReference>